<evidence type="ECO:0000313" key="3">
    <source>
        <dbReference type="Proteomes" id="UP001385951"/>
    </source>
</evidence>
<sequence length="81" mass="8711">MAKPTGYDYHPPIPLPDPGAPEQSLGDCGRFMDAVIAASLRQRSGTDDDKSDGGLVPYLTFTSGLETESDQLAQAQRIDTR</sequence>
<dbReference type="Proteomes" id="UP001385951">
    <property type="component" value="Unassembled WGS sequence"/>
</dbReference>
<feature type="region of interest" description="Disordered" evidence="1">
    <location>
        <begin position="1"/>
        <end position="21"/>
    </location>
</feature>
<name>A0AAW0FQ33_9APHY</name>
<evidence type="ECO:0000313" key="2">
    <source>
        <dbReference type="EMBL" id="KAK7683385.1"/>
    </source>
</evidence>
<dbReference type="AlphaFoldDB" id="A0AAW0FQ33"/>
<reference evidence="2 3" key="1">
    <citation type="submission" date="2022-09" db="EMBL/GenBank/DDBJ databases">
        <authorList>
            <person name="Palmer J.M."/>
        </authorList>
    </citation>
    <scope>NUCLEOTIDE SEQUENCE [LARGE SCALE GENOMIC DNA]</scope>
    <source>
        <strain evidence="2 3">DSM 7382</strain>
    </source>
</reference>
<gene>
    <name evidence="2" type="ORF">QCA50_013647</name>
</gene>
<proteinExistence type="predicted"/>
<comment type="caution">
    <text evidence="2">The sequence shown here is derived from an EMBL/GenBank/DDBJ whole genome shotgun (WGS) entry which is preliminary data.</text>
</comment>
<protein>
    <submittedName>
        <fullName evidence="2">Uncharacterized protein</fullName>
    </submittedName>
</protein>
<organism evidence="2 3">
    <name type="scientific">Cerrena zonata</name>
    <dbReference type="NCBI Taxonomy" id="2478898"/>
    <lineage>
        <taxon>Eukaryota</taxon>
        <taxon>Fungi</taxon>
        <taxon>Dikarya</taxon>
        <taxon>Basidiomycota</taxon>
        <taxon>Agaricomycotina</taxon>
        <taxon>Agaricomycetes</taxon>
        <taxon>Polyporales</taxon>
        <taxon>Cerrenaceae</taxon>
        <taxon>Cerrena</taxon>
    </lineage>
</organism>
<keyword evidence="3" id="KW-1185">Reference proteome</keyword>
<evidence type="ECO:0000256" key="1">
    <source>
        <dbReference type="SAM" id="MobiDB-lite"/>
    </source>
</evidence>
<accession>A0AAW0FQ33</accession>
<dbReference type="EMBL" id="JASBNA010000031">
    <property type="protein sequence ID" value="KAK7683385.1"/>
    <property type="molecule type" value="Genomic_DNA"/>
</dbReference>